<sequence length="160" mass="17639">MKDTNITLSIELETAKFMNGIHVVRALIVKKIKCLPISLSRCPVGMKAISSPIERLVEIKAHINKILCPPDVNNKNLTVNHLFRITKDFSKPLTVNIKDKKGATPKAKAIGAIIAARTGISTDAILTQTNKPSYYMFSSYYIPSNDSYSNITESVSSELT</sequence>
<evidence type="ECO:0000313" key="1">
    <source>
        <dbReference type="EMBL" id="PVU94020.1"/>
    </source>
</evidence>
<comment type="caution">
    <text evidence="1">The sequence shown here is derived from an EMBL/GenBank/DDBJ whole genome shotgun (WGS) entry which is preliminary data.</text>
</comment>
<dbReference type="AlphaFoldDB" id="A0A2T9YNV0"/>
<dbReference type="Proteomes" id="UP000245383">
    <property type="component" value="Unassembled WGS sequence"/>
</dbReference>
<dbReference type="EMBL" id="MBFR01000104">
    <property type="protein sequence ID" value="PVU94020.1"/>
    <property type="molecule type" value="Genomic_DNA"/>
</dbReference>
<organism evidence="1 2">
    <name type="scientific">Smittium simulii</name>
    <dbReference type="NCBI Taxonomy" id="133385"/>
    <lineage>
        <taxon>Eukaryota</taxon>
        <taxon>Fungi</taxon>
        <taxon>Fungi incertae sedis</taxon>
        <taxon>Zoopagomycota</taxon>
        <taxon>Kickxellomycotina</taxon>
        <taxon>Harpellomycetes</taxon>
        <taxon>Harpellales</taxon>
        <taxon>Legeriomycetaceae</taxon>
        <taxon>Smittium</taxon>
    </lineage>
</organism>
<keyword evidence="2" id="KW-1185">Reference proteome</keyword>
<proteinExistence type="predicted"/>
<protein>
    <submittedName>
        <fullName evidence="1">Uncharacterized protein</fullName>
    </submittedName>
</protein>
<reference evidence="1 2" key="1">
    <citation type="journal article" date="2018" name="MBio">
        <title>Comparative Genomics Reveals the Core Gene Toolbox for the Fungus-Insect Symbiosis.</title>
        <authorList>
            <person name="Wang Y."/>
            <person name="Stata M."/>
            <person name="Wang W."/>
            <person name="Stajich J.E."/>
            <person name="White M.M."/>
            <person name="Moncalvo J.M."/>
        </authorList>
    </citation>
    <scope>NUCLEOTIDE SEQUENCE [LARGE SCALE GENOMIC DNA]</scope>
    <source>
        <strain evidence="1 2">SWE-8-4</strain>
    </source>
</reference>
<name>A0A2T9YNV0_9FUNG</name>
<accession>A0A2T9YNV0</accession>
<gene>
    <name evidence="1" type="ORF">BB561_002886</name>
</gene>
<evidence type="ECO:0000313" key="2">
    <source>
        <dbReference type="Proteomes" id="UP000245383"/>
    </source>
</evidence>